<organism evidence="5 6">
    <name type="scientific">Aphis craccivora</name>
    <name type="common">Cowpea aphid</name>
    <dbReference type="NCBI Taxonomy" id="307492"/>
    <lineage>
        <taxon>Eukaryota</taxon>
        <taxon>Metazoa</taxon>
        <taxon>Ecdysozoa</taxon>
        <taxon>Arthropoda</taxon>
        <taxon>Hexapoda</taxon>
        <taxon>Insecta</taxon>
        <taxon>Pterygota</taxon>
        <taxon>Neoptera</taxon>
        <taxon>Paraneoptera</taxon>
        <taxon>Hemiptera</taxon>
        <taxon>Sternorrhyncha</taxon>
        <taxon>Aphidomorpha</taxon>
        <taxon>Aphidoidea</taxon>
        <taxon>Aphididae</taxon>
        <taxon>Aphidini</taxon>
        <taxon>Aphis</taxon>
        <taxon>Aphis</taxon>
    </lineage>
</organism>
<dbReference type="SMART" id="SM00015">
    <property type="entry name" value="IQ"/>
    <property type="match status" value="1"/>
</dbReference>
<evidence type="ECO:0000256" key="3">
    <source>
        <dbReference type="ARBA" id="ARBA00012485"/>
    </source>
</evidence>
<evidence type="ECO:0000256" key="4">
    <source>
        <dbReference type="ARBA" id="ARBA00022679"/>
    </source>
</evidence>
<dbReference type="PANTHER" id="PTHR45700">
    <property type="entry name" value="UBIQUITIN-PROTEIN LIGASE E3C"/>
    <property type="match status" value="1"/>
</dbReference>
<sequence length="397" mass="46068">MMFGDSKTQFIEQTRAARIERANDRKREQSIILVQSLVRGWLVRKRTRYLILQQFDETFENINDLKPAITVYLSVKKFLTYWDEKRDRQRFEKLCSLECDTIKRSYISVALTSEHAVNWINHVKEILSICLSYLTKLQPKSLDDSSFLHTLLHMIVSFTSTSRWCAIHSNSSLQGLKPGLERLTENLIAHLLNKNVFNTMQTLLITGLLGIKILLKPVAMTAIMTICWRCLVLSNFSTNIFQLFVIKIYSIPLLVEQLISLSSKIIETFNSVNLLEKIMQLLNDQNQCDEIFHCLHPSWCLSLIANIVHLAELSAETVSNISVLDSERSEECIDFTMIFQKNREKQKKNDGKTGIFTQNKFSTKSIFLYGCNPKTNHFKFLKFSPNIYVSVIYIHYL</sequence>
<dbReference type="EMBL" id="VUJU01005323">
    <property type="protein sequence ID" value="KAF0751608.1"/>
    <property type="molecule type" value="Genomic_DNA"/>
</dbReference>
<evidence type="ECO:0000313" key="6">
    <source>
        <dbReference type="Proteomes" id="UP000478052"/>
    </source>
</evidence>
<dbReference type="InterPro" id="IPR044611">
    <property type="entry name" value="E3A/B/C-like"/>
</dbReference>
<keyword evidence="4" id="KW-0808">Transferase</keyword>
<dbReference type="GO" id="GO:0016874">
    <property type="term" value="F:ligase activity"/>
    <property type="evidence" value="ECO:0007669"/>
    <property type="project" value="UniProtKB-KW"/>
</dbReference>
<feature type="non-terminal residue" evidence="5">
    <location>
        <position position="397"/>
    </location>
</feature>
<dbReference type="GO" id="GO:0061630">
    <property type="term" value="F:ubiquitin protein ligase activity"/>
    <property type="evidence" value="ECO:0007669"/>
    <property type="project" value="UniProtKB-EC"/>
</dbReference>
<evidence type="ECO:0000313" key="5">
    <source>
        <dbReference type="EMBL" id="KAF0751608.1"/>
    </source>
</evidence>
<dbReference type="Pfam" id="PF00612">
    <property type="entry name" value="IQ"/>
    <property type="match status" value="1"/>
</dbReference>
<protein>
    <recommendedName>
        <fullName evidence="3">HECT-type E3 ubiquitin transferase</fullName>
        <ecNumber evidence="3">2.3.2.26</ecNumber>
    </recommendedName>
</protein>
<evidence type="ECO:0000256" key="2">
    <source>
        <dbReference type="ARBA" id="ARBA00004906"/>
    </source>
</evidence>
<keyword evidence="6" id="KW-1185">Reference proteome</keyword>
<evidence type="ECO:0000256" key="1">
    <source>
        <dbReference type="ARBA" id="ARBA00000885"/>
    </source>
</evidence>
<dbReference type="PANTHER" id="PTHR45700:SF3">
    <property type="entry name" value="UBIQUITIN-PROTEIN LIGASE E3B"/>
    <property type="match status" value="1"/>
</dbReference>
<proteinExistence type="predicted"/>
<dbReference type="OrthoDB" id="8068875at2759"/>
<dbReference type="PROSITE" id="PS50096">
    <property type="entry name" value="IQ"/>
    <property type="match status" value="1"/>
</dbReference>
<gene>
    <name evidence="5" type="ORF">FWK35_00018337</name>
</gene>
<dbReference type="Proteomes" id="UP000478052">
    <property type="component" value="Unassembled WGS sequence"/>
</dbReference>
<dbReference type="GO" id="GO:0006511">
    <property type="term" value="P:ubiquitin-dependent protein catabolic process"/>
    <property type="evidence" value="ECO:0007669"/>
    <property type="project" value="TreeGrafter"/>
</dbReference>
<dbReference type="EC" id="2.3.2.26" evidence="3"/>
<dbReference type="AlphaFoldDB" id="A0A6G0Y9Q8"/>
<accession>A0A6G0Y9Q8</accession>
<reference evidence="5 6" key="1">
    <citation type="submission" date="2019-08" db="EMBL/GenBank/DDBJ databases">
        <title>Whole genome of Aphis craccivora.</title>
        <authorList>
            <person name="Voronova N.V."/>
            <person name="Shulinski R.S."/>
            <person name="Bandarenka Y.V."/>
            <person name="Zhorov D.G."/>
            <person name="Warner D."/>
        </authorList>
    </citation>
    <scope>NUCLEOTIDE SEQUENCE [LARGE SCALE GENOMIC DNA]</scope>
    <source>
        <strain evidence="5">180601</strain>
        <tissue evidence="5">Whole Body</tissue>
    </source>
</reference>
<dbReference type="InterPro" id="IPR000048">
    <property type="entry name" value="IQ_motif_EF-hand-BS"/>
</dbReference>
<dbReference type="GO" id="GO:0000209">
    <property type="term" value="P:protein polyubiquitination"/>
    <property type="evidence" value="ECO:0007669"/>
    <property type="project" value="InterPro"/>
</dbReference>
<name>A0A6G0Y9Q8_APHCR</name>
<comment type="catalytic activity">
    <reaction evidence="1">
        <text>S-ubiquitinyl-[E2 ubiquitin-conjugating enzyme]-L-cysteine + [acceptor protein]-L-lysine = [E2 ubiquitin-conjugating enzyme]-L-cysteine + N(6)-ubiquitinyl-[acceptor protein]-L-lysine.</text>
        <dbReference type="EC" id="2.3.2.26"/>
    </reaction>
</comment>
<comment type="caution">
    <text evidence="5">The sequence shown here is derived from an EMBL/GenBank/DDBJ whole genome shotgun (WGS) entry which is preliminary data.</text>
</comment>
<comment type="pathway">
    <text evidence="2">Protein modification; protein ubiquitination.</text>
</comment>
<keyword evidence="5" id="KW-0436">Ligase</keyword>